<dbReference type="AlphaFoldDB" id="A0A453MV89"/>
<dbReference type="EnsemblPlants" id="AET6Gv20105000.1">
    <property type="protein sequence ID" value="AET6Gv20105000.1"/>
    <property type="gene ID" value="AET6Gv20105000"/>
</dbReference>
<organism evidence="1 2">
    <name type="scientific">Aegilops tauschii subsp. strangulata</name>
    <name type="common">Goatgrass</name>
    <dbReference type="NCBI Taxonomy" id="200361"/>
    <lineage>
        <taxon>Eukaryota</taxon>
        <taxon>Viridiplantae</taxon>
        <taxon>Streptophyta</taxon>
        <taxon>Embryophyta</taxon>
        <taxon>Tracheophyta</taxon>
        <taxon>Spermatophyta</taxon>
        <taxon>Magnoliopsida</taxon>
        <taxon>Liliopsida</taxon>
        <taxon>Poales</taxon>
        <taxon>Poaceae</taxon>
        <taxon>BOP clade</taxon>
        <taxon>Pooideae</taxon>
        <taxon>Triticodae</taxon>
        <taxon>Triticeae</taxon>
        <taxon>Triticinae</taxon>
        <taxon>Aegilops</taxon>
    </lineage>
</organism>
<dbReference type="STRING" id="200361.A0A453MV89"/>
<proteinExistence type="predicted"/>
<accession>A0A453MV89</accession>
<keyword evidence="2" id="KW-1185">Reference proteome</keyword>
<reference evidence="2" key="1">
    <citation type="journal article" date="2014" name="Science">
        <title>Ancient hybridizations among the ancestral genomes of bread wheat.</title>
        <authorList>
            <consortium name="International Wheat Genome Sequencing Consortium,"/>
            <person name="Marcussen T."/>
            <person name="Sandve S.R."/>
            <person name="Heier L."/>
            <person name="Spannagl M."/>
            <person name="Pfeifer M."/>
            <person name="Jakobsen K.S."/>
            <person name="Wulff B.B."/>
            <person name="Steuernagel B."/>
            <person name="Mayer K.F."/>
            <person name="Olsen O.A."/>
        </authorList>
    </citation>
    <scope>NUCLEOTIDE SEQUENCE [LARGE SCALE GENOMIC DNA]</scope>
    <source>
        <strain evidence="2">cv. AL8/78</strain>
    </source>
</reference>
<reference evidence="2" key="2">
    <citation type="journal article" date="2017" name="Nat. Plants">
        <title>The Aegilops tauschii genome reveals multiple impacts of transposons.</title>
        <authorList>
            <person name="Zhao G."/>
            <person name="Zou C."/>
            <person name="Li K."/>
            <person name="Wang K."/>
            <person name="Li T."/>
            <person name="Gao L."/>
            <person name="Zhang X."/>
            <person name="Wang H."/>
            <person name="Yang Z."/>
            <person name="Liu X."/>
            <person name="Jiang W."/>
            <person name="Mao L."/>
            <person name="Kong X."/>
            <person name="Jiao Y."/>
            <person name="Jia J."/>
        </authorList>
    </citation>
    <scope>NUCLEOTIDE SEQUENCE [LARGE SCALE GENOMIC DNA]</scope>
    <source>
        <strain evidence="2">cv. AL8/78</strain>
    </source>
</reference>
<protein>
    <recommendedName>
        <fullName evidence="3">F-box associated domain-containing protein</fullName>
    </recommendedName>
</protein>
<reference evidence="1" key="5">
    <citation type="journal article" date="2021" name="G3 (Bethesda)">
        <title>Aegilops tauschii genome assembly Aet v5.0 features greater sequence contiguity and improved annotation.</title>
        <authorList>
            <person name="Wang L."/>
            <person name="Zhu T."/>
            <person name="Rodriguez J.C."/>
            <person name="Deal K.R."/>
            <person name="Dubcovsky J."/>
            <person name="McGuire P.E."/>
            <person name="Lux T."/>
            <person name="Spannagl M."/>
            <person name="Mayer K.F.X."/>
            <person name="Baldrich P."/>
            <person name="Meyers B.C."/>
            <person name="Huo N."/>
            <person name="Gu Y.Q."/>
            <person name="Zhou H."/>
            <person name="Devos K.M."/>
            <person name="Bennetzen J.L."/>
            <person name="Unver T."/>
            <person name="Budak H."/>
            <person name="Gulick P.J."/>
            <person name="Galiba G."/>
            <person name="Kalapos B."/>
            <person name="Nelson D.R."/>
            <person name="Li P."/>
            <person name="You F.M."/>
            <person name="Luo M.C."/>
            <person name="Dvorak J."/>
        </authorList>
    </citation>
    <scope>NUCLEOTIDE SEQUENCE [LARGE SCALE GENOMIC DNA]</scope>
    <source>
        <strain evidence="1">cv. AL8/78</strain>
    </source>
</reference>
<evidence type="ECO:0008006" key="3">
    <source>
        <dbReference type="Google" id="ProtNLM"/>
    </source>
</evidence>
<evidence type="ECO:0000313" key="1">
    <source>
        <dbReference type="EnsemblPlants" id="AET6Gv20105000.1"/>
    </source>
</evidence>
<dbReference type="Proteomes" id="UP000015105">
    <property type="component" value="Chromosome 6D"/>
</dbReference>
<dbReference type="Gramene" id="AET6Gv20105000.1">
    <property type="protein sequence ID" value="AET6Gv20105000.1"/>
    <property type="gene ID" value="AET6Gv20105000"/>
</dbReference>
<name>A0A453MV89_AEGTS</name>
<sequence length="267" mass="30023">MVASLDSVGCQQVPRTVFSCDKEIFSEHSLHTAENKVYFLIYTSYFTDEGREEYETDATSMLVFDADDEVVTSVAVPEGQPIQPCNMLQIGGRPCIYMCTGQDMVLWLLTPDHQWEKVYTLVKQSSRSHDYLLGAWDCGGGLLFANFKITGAYLYNLHEAIDEEKEEGDCGGHRRLEAVSLKNEDDMPEHLKHIGGVPTNLYDYQPTLISPASIFGDVAFSDRFEVTVSPKHELDLIFLEWTGKLFVEPAMQMLSTSQHQVASSQAE</sequence>
<reference evidence="1" key="4">
    <citation type="submission" date="2019-03" db="UniProtKB">
        <authorList>
            <consortium name="EnsemblPlants"/>
        </authorList>
    </citation>
    <scope>IDENTIFICATION</scope>
</reference>
<evidence type="ECO:0000313" key="2">
    <source>
        <dbReference type="Proteomes" id="UP000015105"/>
    </source>
</evidence>
<reference evidence="1" key="3">
    <citation type="journal article" date="2017" name="Nature">
        <title>Genome sequence of the progenitor of the wheat D genome Aegilops tauschii.</title>
        <authorList>
            <person name="Luo M.C."/>
            <person name="Gu Y.Q."/>
            <person name="Puiu D."/>
            <person name="Wang H."/>
            <person name="Twardziok S.O."/>
            <person name="Deal K.R."/>
            <person name="Huo N."/>
            <person name="Zhu T."/>
            <person name="Wang L."/>
            <person name="Wang Y."/>
            <person name="McGuire P.E."/>
            <person name="Liu S."/>
            <person name="Long H."/>
            <person name="Ramasamy R.K."/>
            <person name="Rodriguez J.C."/>
            <person name="Van S.L."/>
            <person name="Yuan L."/>
            <person name="Wang Z."/>
            <person name="Xia Z."/>
            <person name="Xiao L."/>
            <person name="Anderson O.D."/>
            <person name="Ouyang S."/>
            <person name="Liang Y."/>
            <person name="Zimin A.V."/>
            <person name="Pertea G."/>
            <person name="Qi P."/>
            <person name="Bennetzen J.L."/>
            <person name="Dai X."/>
            <person name="Dawson M.W."/>
            <person name="Muller H.G."/>
            <person name="Kugler K."/>
            <person name="Rivarola-Duarte L."/>
            <person name="Spannagl M."/>
            <person name="Mayer K.F.X."/>
            <person name="Lu F.H."/>
            <person name="Bevan M.W."/>
            <person name="Leroy P."/>
            <person name="Li P."/>
            <person name="You F.M."/>
            <person name="Sun Q."/>
            <person name="Liu Z."/>
            <person name="Lyons E."/>
            <person name="Wicker T."/>
            <person name="Salzberg S.L."/>
            <person name="Devos K.M."/>
            <person name="Dvorak J."/>
        </authorList>
    </citation>
    <scope>NUCLEOTIDE SEQUENCE [LARGE SCALE GENOMIC DNA]</scope>
    <source>
        <strain evidence="1">cv. AL8/78</strain>
    </source>
</reference>